<feature type="compositionally biased region" description="Polar residues" evidence="1">
    <location>
        <begin position="193"/>
        <end position="204"/>
    </location>
</feature>
<accession>A0AAY5KJ91</accession>
<dbReference type="Gene3D" id="2.30.29.30">
    <property type="entry name" value="Pleckstrin-homology domain (PH domain)/Phosphotyrosine-binding domain (PTB)"/>
    <property type="match status" value="1"/>
</dbReference>
<keyword evidence="2" id="KW-0812">Transmembrane</keyword>
<dbReference type="SMART" id="SM00568">
    <property type="entry name" value="GRAM"/>
    <property type="match status" value="1"/>
</dbReference>
<dbReference type="InterPro" id="IPR011993">
    <property type="entry name" value="PH-like_dom_sf"/>
</dbReference>
<dbReference type="Pfam" id="PF02893">
    <property type="entry name" value="GRAM"/>
    <property type="match status" value="1"/>
</dbReference>
<keyword evidence="2" id="KW-0472">Membrane</keyword>
<protein>
    <recommendedName>
        <fullName evidence="3">GRAM domain-containing protein</fullName>
    </recommendedName>
</protein>
<reference evidence="4" key="3">
    <citation type="submission" date="2025-09" db="UniProtKB">
        <authorList>
            <consortium name="Ensembl"/>
        </authorList>
    </citation>
    <scope>IDENTIFICATION</scope>
</reference>
<dbReference type="GeneTree" id="ENSGT00940000165115"/>
<feature type="domain" description="GRAM" evidence="3">
    <location>
        <begin position="78"/>
        <end position="145"/>
    </location>
</feature>
<dbReference type="AlphaFoldDB" id="A0AAY5KJ91"/>
<feature type="region of interest" description="Disordered" evidence="1">
    <location>
        <begin position="189"/>
        <end position="227"/>
    </location>
</feature>
<proteinExistence type="predicted"/>
<dbReference type="InterPro" id="IPR004182">
    <property type="entry name" value="GRAM"/>
</dbReference>
<dbReference type="PANTHER" id="PTHR46645">
    <property type="entry name" value="GRAM DOMAIN-CONTAINING PROTEIN 2B-RELATED"/>
    <property type="match status" value="1"/>
</dbReference>
<reference evidence="4 5" key="1">
    <citation type="submission" date="2020-02" db="EMBL/GenBank/DDBJ databases">
        <title>Esox lucius (northern pike) genome, fEsoLuc1, primary haplotype.</title>
        <authorList>
            <person name="Myers G."/>
            <person name="Karagic N."/>
            <person name="Meyer A."/>
            <person name="Pippel M."/>
            <person name="Reichard M."/>
            <person name="Winkler S."/>
            <person name="Tracey A."/>
            <person name="Sims Y."/>
            <person name="Howe K."/>
            <person name="Rhie A."/>
            <person name="Formenti G."/>
            <person name="Durbin R."/>
            <person name="Fedrigo O."/>
            <person name="Jarvis E.D."/>
        </authorList>
    </citation>
    <scope>NUCLEOTIDE SEQUENCE [LARGE SCALE GENOMIC DNA]</scope>
</reference>
<sequence length="306" mass="34586">MNMKHRRFSLDSSESLEKGSGSNLPGQKRRKSHNPQVVQLDVQEMKRTNSLRSQIIEEETVHYPDGGITRNSFIKHDKTFHKLFQEIPAEEKLIHAFTCSLQKELLYHGKLYVSDNYVCFYSSVLLKDTKVVIGASTIEEVKKQNAALSMLSIRTTDRSKYSFVSLRSRQVCYNTLLSVCTQAQQQVRHRESGNSSPQVSSAENSPDAVGQDIDTTSSQSSVEDTMEWSSPIELAGRDDSWVGNITGRVKWLVRVMRKSNILLSIYLFLLAVLLLSSGYIGLRIIALEEQLSSLGALTEFSIHHRE</sequence>
<organism evidence="4 5">
    <name type="scientific">Esox lucius</name>
    <name type="common">Northern pike</name>
    <dbReference type="NCBI Taxonomy" id="8010"/>
    <lineage>
        <taxon>Eukaryota</taxon>
        <taxon>Metazoa</taxon>
        <taxon>Chordata</taxon>
        <taxon>Craniata</taxon>
        <taxon>Vertebrata</taxon>
        <taxon>Euteleostomi</taxon>
        <taxon>Actinopterygii</taxon>
        <taxon>Neopterygii</taxon>
        <taxon>Teleostei</taxon>
        <taxon>Protacanthopterygii</taxon>
        <taxon>Esociformes</taxon>
        <taxon>Esocidae</taxon>
        <taxon>Esox</taxon>
    </lineage>
</organism>
<dbReference type="PANTHER" id="PTHR46645:SF1">
    <property type="entry name" value="GRAM DOMAIN-CONTAINING PROTEIN"/>
    <property type="match status" value="1"/>
</dbReference>
<feature type="compositionally biased region" description="Polar residues" evidence="1">
    <location>
        <begin position="213"/>
        <end position="223"/>
    </location>
</feature>
<evidence type="ECO:0000256" key="1">
    <source>
        <dbReference type="SAM" id="MobiDB-lite"/>
    </source>
</evidence>
<feature type="region of interest" description="Disordered" evidence="1">
    <location>
        <begin position="1"/>
        <end position="36"/>
    </location>
</feature>
<dbReference type="InterPro" id="IPR052633">
    <property type="entry name" value="GRAM_domain_protein_2B"/>
</dbReference>
<keyword evidence="5" id="KW-1185">Reference proteome</keyword>
<evidence type="ECO:0000313" key="4">
    <source>
        <dbReference type="Ensembl" id="ENSELUP00000089188.1"/>
    </source>
</evidence>
<evidence type="ECO:0000256" key="2">
    <source>
        <dbReference type="SAM" id="Phobius"/>
    </source>
</evidence>
<dbReference type="Ensembl" id="ENSELUT00000105224.1">
    <property type="protein sequence ID" value="ENSELUP00000089188.1"/>
    <property type="gene ID" value="ENSELUG00000007717.3"/>
</dbReference>
<name>A0AAY5KJ91_ESOLU</name>
<reference evidence="4" key="2">
    <citation type="submission" date="2025-08" db="UniProtKB">
        <authorList>
            <consortium name="Ensembl"/>
        </authorList>
    </citation>
    <scope>IDENTIFICATION</scope>
</reference>
<keyword evidence="2" id="KW-1133">Transmembrane helix</keyword>
<dbReference type="Proteomes" id="UP000265140">
    <property type="component" value="Chromosome 3"/>
</dbReference>
<evidence type="ECO:0000313" key="5">
    <source>
        <dbReference type="Proteomes" id="UP000265140"/>
    </source>
</evidence>
<feature type="transmembrane region" description="Helical" evidence="2">
    <location>
        <begin position="261"/>
        <end position="282"/>
    </location>
</feature>
<evidence type="ECO:0000259" key="3">
    <source>
        <dbReference type="SMART" id="SM00568"/>
    </source>
</evidence>